<gene>
    <name evidence="2" type="ORF">LPB072_13700</name>
</gene>
<accession>A0A1D8NXA0</accession>
<evidence type="ECO:0000313" key="3">
    <source>
        <dbReference type="Proteomes" id="UP000185680"/>
    </source>
</evidence>
<keyword evidence="1" id="KW-0472">Membrane</keyword>
<keyword evidence="1" id="KW-1133">Transmembrane helix</keyword>
<dbReference type="KEGG" id="hyl:LPB072_13700"/>
<protein>
    <submittedName>
        <fullName evidence="2">Uncharacterized protein</fullName>
    </submittedName>
</protein>
<evidence type="ECO:0000313" key="2">
    <source>
        <dbReference type="EMBL" id="AOW13741.1"/>
    </source>
</evidence>
<dbReference type="AlphaFoldDB" id="A0A1D8NXA0"/>
<proteinExistence type="predicted"/>
<sequence>MSLVFWLAIAILSNTVGKNSTSTVGTTLAFCAFAIASLPLITAYYFGRHSISDSGMDYGGMFGSRRQFIWSEVKVVTYSQGMGWFKLELESGFVARLSAMLVGLPEFARVALAHLPREKFSSEAYILLENAREGKLPNLMGGGSSGA</sequence>
<feature type="transmembrane region" description="Helical" evidence="1">
    <location>
        <begin position="27"/>
        <end position="46"/>
    </location>
</feature>
<dbReference type="Proteomes" id="UP000185680">
    <property type="component" value="Chromosome"/>
</dbReference>
<name>A0A1D8NXA0_9BURK</name>
<reference evidence="2 3" key="1">
    <citation type="submission" date="2016-10" db="EMBL/GenBank/DDBJ databases">
        <title>Hydorgenophaga sp. LPB0072 isolated from gastropod.</title>
        <authorList>
            <person name="Kim E."/>
            <person name="Yi H."/>
        </authorList>
    </citation>
    <scope>NUCLEOTIDE SEQUENCE [LARGE SCALE GENOMIC DNA]</scope>
    <source>
        <strain evidence="2 3">LPB0072</strain>
    </source>
</reference>
<organism evidence="2 3">
    <name type="scientific">Hydrogenophaga crassostreae</name>
    <dbReference type="NCBI Taxonomy" id="1763535"/>
    <lineage>
        <taxon>Bacteria</taxon>
        <taxon>Pseudomonadati</taxon>
        <taxon>Pseudomonadota</taxon>
        <taxon>Betaproteobacteria</taxon>
        <taxon>Burkholderiales</taxon>
        <taxon>Comamonadaceae</taxon>
        <taxon>Hydrogenophaga</taxon>
    </lineage>
</organism>
<dbReference type="EMBL" id="CP017476">
    <property type="protein sequence ID" value="AOW13741.1"/>
    <property type="molecule type" value="Genomic_DNA"/>
</dbReference>
<keyword evidence="1" id="KW-0812">Transmembrane</keyword>
<evidence type="ECO:0000256" key="1">
    <source>
        <dbReference type="SAM" id="Phobius"/>
    </source>
</evidence>